<reference evidence="6 7" key="2">
    <citation type="submission" date="2019-01" db="EMBL/GenBank/DDBJ databases">
        <title>The decoding of complex shrimp genome reveals the adaptation for benthos swimmer, frequently molting mechanism and breeding impact on genome.</title>
        <authorList>
            <person name="Sun Y."/>
            <person name="Gao Y."/>
            <person name="Yu Y."/>
        </authorList>
    </citation>
    <scope>NUCLEOTIDE SEQUENCE [LARGE SCALE GENOMIC DNA]</scope>
    <source>
        <tissue evidence="6">Muscle</tissue>
    </source>
</reference>
<dbReference type="GO" id="GO:0008074">
    <property type="term" value="C:guanylate cyclase complex, soluble"/>
    <property type="evidence" value="ECO:0007669"/>
    <property type="project" value="TreeGrafter"/>
</dbReference>
<dbReference type="GO" id="GO:0004383">
    <property type="term" value="F:guanylate cyclase activity"/>
    <property type="evidence" value="ECO:0007669"/>
    <property type="project" value="UniProtKB-EC"/>
</dbReference>
<keyword evidence="7" id="KW-1185">Reference proteome</keyword>
<dbReference type="OrthoDB" id="6127067at2759"/>
<dbReference type="GO" id="GO:0070026">
    <property type="term" value="F:nitric oxide binding"/>
    <property type="evidence" value="ECO:0007669"/>
    <property type="project" value="TreeGrafter"/>
</dbReference>
<evidence type="ECO:0000256" key="2">
    <source>
        <dbReference type="ARBA" id="ARBA00022741"/>
    </source>
</evidence>
<dbReference type="Proteomes" id="UP000283509">
    <property type="component" value="Unassembled WGS sequence"/>
</dbReference>
<feature type="domain" description="Heme NO-binding" evidence="4">
    <location>
        <begin position="27"/>
        <end position="90"/>
    </location>
</feature>
<dbReference type="EMBL" id="QCYY01000604">
    <property type="protein sequence ID" value="ROT84041.1"/>
    <property type="molecule type" value="Genomic_DNA"/>
</dbReference>
<gene>
    <name evidence="6" type="ORF">C7M84_022775</name>
</gene>
<keyword evidence="2" id="KW-0547">Nucleotide-binding</keyword>
<dbReference type="InterPro" id="IPR011645">
    <property type="entry name" value="HNOB_dom_associated"/>
</dbReference>
<evidence type="ECO:0000256" key="1">
    <source>
        <dbReference type="ARBA" id="ARBA00012202"/>
    </source>
</evidence>
<dbReference type="AlphaFoldDB" id="A0A423U5Q5"/>
<reference evidence="6 7" key="1">
    <citation type="submission" date="2018-04" db="EMBL/GenBank/DDBJ databases">
        <authorList>
            <person name="Zhang X."/>
            <person name="Yuan J."/>
            <person name="Li F."/>
            <person name="Xiang J."/>
        </authorList>
    </citation>
    <scope>NUCLEOTIDE SEQUENCE [LARGE SCALE GENOMIC DNA]</scope>
    <source>
        <tissue evidence="6">Muscle</tissue>
    </source>
</reference>
<dbReference type="GO" id="GO:0019826">
    <property type="term" value="F:oxygen sensor activity"/>
    <property type="evidence" value="ECO:0007669"/>
    <property type="project" value="TreeGrafter"/>
</dbReference>
<dbReference type="PANTHER" id="PTHR45655">
    <property type="entry name" value="GUANYLATE CYCLASE SOLUBLE SUBUNIT BETA-2"/>
    <property type="match status" value="1"/>
</dbReference>
<evidence type="ECO:0000313" key="7">
    <source>
        <dbReference type="Proteomes" id="UP000283509"/>
    </source>
</evidence>
<dbReference type="InterPro" id="IPR024096">
    <property type="entry name" value="NO_sig/Golgi_transp_ligand-bd"/>
</dbReference>
<name>A0A423U5Q5_PENVA</name>
<dbReference type="Pfam" id="PF07700">
    <property type="entry name" value="HNOB"/>
    <property type="match status" value="1"/>
</dbReference>
<accession>A0A423U5Q5</accession>
<dbReference type="EC" id="4.6.1.2" evidence="1"/>
<organism evidence="6 7">
    <name type="scientific">Penaeus vannamei</name>
    <name type="common">Whiteleg shrimp</name>
    <name type="synonym">Litopenaeus vannamei</name>
    <dbReference type="NCBI Taxonomy" id="6689"/>
    <lineage>
        <taxon>Eukaryota</taxon>
        <taxon>Metazoa</taxon>
        <taxon>Ecdysozoa</taxon>
        <taxon>Arthropoda</taxon>
        <taxon>Crustacea</taxon>
        <taxon>Multicrustacea</taxon>
        <taxon>Malacostraca</taxon>
        <taxon>Eumalacostraca</taxon>
        <taxon>Eucarida</taxon>
        <taxon>Decapoda</taxon>
        <taxon>Dendrobranchiata</taxon>
        <taxon>Penaeoidea</taxon>
        <taxon>Penaeidae</taxon>
        <taxon>Penaeus</taxon>
    </lineage>
</organism>
<evidence type="ECO:0000313" key="6">
    <source>
        <dbReference type="EMBL" id="ROT84041.1"/>
    </source>
</evidence>
<sequence length="266" mass="30471">MASSPSIRGPLRSRPGFASCPVAERDGLDNLHEYLKDAYPEMKPPSFFCENETSNGMLLHYRSKRRGYAHYTMGQIKQVARRFYNTDMEIVLLKKSTVTDTLHVTFQLTFDNRAFVNQVNLTLVQEEQSLSLKGNILFEIFPFCILFGSKMVVQYIGNSLMQTIPELVNKRLTDWFTLSRPHVDFTFTEILKRTNNIFELVTKEHVYRNREKMNGAIQGNSILTQEYNINGAPSRGLCDLKVWPKGRFGRGWEMLGLGGGVRRGSV</sequence>
<evidence type="ECO:0000256" key="3">
    <source>
        <dbReference type="ARBA" id="ARBA00023293"/>
    </source>
</evidence>
<dbReference type="STRING" id="6689.A0A423U5Q5"/>
<keyword evidence="3" id="KW-0141">cGMP biosynthesis</keyword>
<dbReference type="Gene3D" id="3.90.1520.10">
    <property type="entry name" value="H-NOX domain"/>
    <property type="match status" value="1"/>
</dbReference>
<dbReference type="Gene3D" id="3.30.450.260">
    <property type="entry name" value="Haem NO binding associated domain"/>
    <property type="match status" value="1"/>
</dbReference>
<evidence type="ECO:0000259" key="4">
    <source>
        <dbReference type="Pfam" id="PF07700"/>
    </source>
</evidence>
<dbReference type="InterPro" id="IPR011644">
    <property type="entry name" value="Heme_NO-bd"/>
</dbReference>
<proteinExistence type="predicted"/>
<feature type="domain" description="Haem NO binding associated" evidence="5">
    <location>
        <begin position="131"/>
        <end position="214"/>
    </location>
</feature>
<dbReference type="GO" id="GO:0070482">
    <property type="term" value="P:response to oxygen levels"/>
    <property type="evidence" value="ECO:0007669"/>
    <property type="project" value="TreeGrafter"/>
</dbReference>
<dbReference type="GO" id="GO:0000166">
    <property type="term" value="F:nucleotide binding"/>
    <property type="evidence" value="ECO:0007669"/>
    <property type="project" value="UniProtKB-KW"/>
</dbReference>
<dbReference type="InterPro" id="IPR042463">
    <property type="entry name" value="HNOB_dom_associated_sf"/>
</dbReference>
<dbReference type="GO" id="GO:0038060">
    <property type="term" value="P:nitric oxide-cGMP-mediated signaling"/>
    <property type="evidence" value="ECO:0007669"/>
    <property type="project" value="TreeGrafter"/>
</dbReference>
<dbReference type="PANTHER" id="PTHR45655:SF10">
    <property type="entry name" value="SOLUBLE GUANYLATE CYCLASE 88E"/>
    <property type="match status" value="1"/>
</dbReference>
<comment type="caution">
    <text evidence="6">The sequence shown here is derived from an EMBL/GenBank/DDBJ whole genome shotgun (WGS) entry which is preliminary data.</text>
</comment>
<dbReference type="Pfam" id="PF07701">
    <property type="entry name" value="HNOBA"/>
    <property type="match status" value="1"/>
</dbReference>
<dbReference type="GO" id="GO:0020037">
    <property type="term" value="F:heme binding"/>
    <property type="evidence" value="ECO:0007669"/>
    <property type="project" value="InterPro"/>
</dbReference>
<protein>
    <recommendedName>
        <fullName evidence="1">guanylate cyclase</fullName>
        <ecNumber evidence="1">4.6.1.2</ecNumber>
    </recommendedName>
</protein>
<evidence type="ECO:0000259" key="5">
    <source>
        <dbReference type="Pfam" id="PF07701"/>
    </source>
</evidence>
<dbReference type="SUPFAM" id="SSF111126">
    <property type="entry name" value="Ligand-binding domain in the NO signalling and Golgi transport"/>
    <property type="match status" value="1"/>
</dbReference>
<dbReference type="InterPro" id="IPR038158">
    <property type="entry name" value="H-NOX_domain_sf"/>
</dbReference>